<organism evidence="2 3">
    <name type="scientific">Dillenia turbinata</name>
    <dbReference type="NCBI Taxonomy" id="194707"/>
    <lineage>
        <taxon>Eukaryota</taxon>
        <taxon>Viridiplantae</taxon>
        <taxon>Streptophyta</taxon>
        <taxon>Embryophyta</taxon>
        <taxon>Tracheophyta</taxon>
        <taxon>Spermatophyta</taxon>
        <taxon>Magnoliopsida</taxon>
        <taxon>eudicotyledons</taxon>
        <taxon>Gunneridae</taxon>
        <taxon>Pentapetalae</taxon>
        <taxon>Dilleniales</taxon>
        <taxon>Dilleniaceae</taxon>
        <taxon>Dillenia</taxon>
    </lineage>
</organism>
<proteinExistence type="predicted"/>
<feature type="region of interest" description="Disordered" evidence="1">
    <location>
        <begin position="75"/>
        <end position="159"/>
    </location>
</feature>
<dbReference type="EMBL" id="JBAMMX010000015">
    <property type="protein sequence ID" value="KAK6926508.1"/>
    <property type="molecule type" value="Genomic_DNA"/>
</dbReference>
<comment type="caution">
    <text evidence="2">The sequence shown here is derived from an EMBL/GenBank/DDBJ whole genome shotgun (WGS) entry which is preliminary data.</text>
</comment>
<evidence type="ECO:0000256" key="1">
    <source>
        <dbReference type="SAM" id="MobiDB-lite"/>
    </source>
</evidence>
<feature type="compositionally biased region" description="Polar residues" evidence="1">
    <location>
        <begin position="76"/>
        <end position="85"/>
    </location>
</feature>
<evidence type="ECO:0000313" key="3">
    <source>
        <dbReference type="Proteomes" id="UP001370490"/>
    </source>
</evidence>
<gene>
    <name evidence="2" type="ORF">RJ641_008227</name>
</gene>
<name>A0AAN8ZAK5_9MAGN</name>
<keyword evidence="3" id="KW-1185">Reference proteome</keyword>
<accession>A0AAN8ZAK5</accession>
<protein>
    <submittedName>
        <fullName evidence="2">Uncharacterized protein</fullName>
    </submittedName>
</protein>
<feature type="compositionally biased region" description="Basic and acidic residues" evidence="1">
    <location>
        <begin position="94"/>
        <end position="103"/>
    </location>
</feature>
<dbReference type="Proteomes" id="UP001370490">
    <property type="component" value="Unassembled WGS sequence"/>
</dbReference>
<sequence>MEENWSERVEDFVEEGNIDAAISFLESVVSKLETLNSSSQLSSALSDLSKLCYLVGLSDKADHIQSRALLLKNRNVELSQQQRPDSSSSSAKLRFPEKERVPLDDCSPSNDSYADRASDDDWEAIADLEPDKLLSPQGLPELSKLSVEDDEVQSLNMKR</sequence>
<reference evidence="2 3" key="1">
    <citation type="submission" date="2023-12" db="EMBL/GenBank/DDBJ databases">
        <title>A high-quality genome assembly for Dillenia turbinata (Dilleniales).</title>
        <authorList>
            <person name="Chanderbali A."/>
        </authorList>
    </citation>
    <scope>NUCLEOTIDE SEQUENCE [LARGE SCALE GENOMIC DNA]</scope>
    <source>
        <strain evidence="2">LSX21</strain>
        <tissue evidence="2">Leaf</tissue>
    </source>
</reference>
<dbReference type="AlphaFoldDB" id="A0AAN8ZAK5"/>
<evidence type="ECO:0000313" key="2">
    <source>
        <dbReference type="EMBL" id="KAK6926508.1"/>
    </source>
</evidence>